<dbReference type="RefSeq" id="WP_324180840.1">
    <property type="nucleotide sequence ID" value="NZ_BAABAW010000020.1"/>
</dbReference>
<dbReference type="Proteomes" id="UP001327027">
    <property type="component" value="Unassembled WGS sequence"/>
</dbReference>
<feature type="domain" description="Cadherin" evidence="1">
    <location>
        <begin position="831"/>
        <end position="908"/>
    </location>
</feature>
<name>A0ABU5ZY60_9FLAO</name>
<sequence>MKKQLPVNKAVMNQRSAFIHQLGRAGRFTMLFVFLIFASLFTAYAQTNTAFITTWQTTESNEEITIPTNPGSGPYNYTVDWGDGTVEAGLTGDATHRYVSPDIHTITITGNFPHIYFNNNNSSDKDKILTVEQWGAIQWTSMELAFAGCSNLQINAEDVPDLSGVESMRGMFRGTTSFNQSIAHWDVNGVRDMGYMFYEATSFNQDIGSWGDKVSSVTNMSFMFFGATSFNQDISGWDVGSVTDMNFAFFGAISFNQDLGNWTSTSTRRDNMFSNSGMDCINYSATLIGWAANPSLMNVTVGALGRSYGPHADAVRNELVSRNWTITDEGLDASCGAFITTWKSDNPDSDTSTSGIPPIPTLTPTEITIPTTGGGYNYNVYWENIDDPSQNGTLTSQTGNAKITLPQIGTYRVEITGDFPRIFFNNGLNGQDKYKILTVEKWGVIQWTSMEKAFSGCTNLQVNATDTPDLSGVESMVQMFRKATSFNGDIGHWDVSNVKKMNWMFFGATSFNQDISGWDVSNATNFNWMFMDAISFNQDISGWSVSNVLNTQGMFRRATSFNQDISGWNVSSVTAMSWMFSGATSFNQDISGWNVSNVTLMRGMFSGATSFNQDLGSWTLTASGRGEWFDNSGMDCTNYSATLIGWAANPNIQTDVILEARGKRYGTHAEEARNVLINNRGWTITDGGLNANCVSFNISPTADVTIDENTAYTGPVPILSGDTPIGTVTYTLGGSDATLFTINPTTRQVSMIARDFEAPADANSDNVYEVSIIATDDDANSASEDWKVTILNVNEIATFTIDVIADIRISENTTYTGPIPALSGGIPIGDVTFSLGGIDAALFEIHPTIGQVSMLSRDFENPQDANQDNIYEMTIIAADEDNNQATTGYKVIIQDVDEEASFIIDPIADITIDENTAYTTVIPSITGAPVGIVTYTLGGSDAALFTIDSSTGQVSMVVRDFEAPADANSDNIYEVSITAIDDDFNSATEDWKVTIQDDGPTAIAQNITIELDVNGRASITPEQVDNGSYSGSGISLSLDRTNFTCEDIDSPVIITLTATQGSETSIATAIVTVKGIGNCRVGEPLVDFNRGFSPNGDGIADNLVIEGLEKYGNNVVKIYNLSQRLLFSTHYGGPGDAWDGTHKGSLVPVGSYVCVIDYNEPGLDYETKMIYVNY</sequence>
<dbReference type="Pfam" id="PF13585">
    <property type="entry name" value="CHU_C"/>
    <property type="match status" value="1"/>
</dbReference>
<dbReference type="CDD" id="cd11304">
    <property type="entry name" value="Cadherin_repeat"/>
    <property type="match status" value="2"/>
</dbReference>
<dbReference type="SUPFAM" id="SSF49313">
    <property type="entry name" value="Cadherin-like"/>
    <property type="match status" value="2"/>
</dbReference>
<accession>A0ABU5ZY60</accession>
<gene>
    <name evidence="2" type="ORF">U6A24_15150</name>
</gene>
<evidence type="ECO:0000313" key="3">
    <source>
        <dbReference type="Proteomes" id="UP001327027"/>
    </source>
</evidence>
<dbReference type="EMBL" id="JAYKLX010000007">
    <property type="protein sequence ID" value="MEB3346814.1"/>
    <property type="molecule type" value="Genomic_DNA"/>
</dbReference>
<proteinExistence type="predicted"/>
<keyword evidence="3" id="KW-1185">Reference proteome</keyword>
<dbReference type="InterPro" id="IPR015919">
    <property type="entry name" value="Cadherin-like_sf"/>
</dbReference>
<dbReference type="PROSITE" id="PS50268">
    <property type="entry name" value="CADHERIN_2"/>
    <property type="match status" value="2"/>
</dbReference>
<dbReference type="CDD" id="cd00146">
    <property type="entry name" value="PKD"/>
    <property type="match status" value="1"/>
</dbReference>
<dbReference type="InterPro" id="IPR011889">
    <property type="entry name" value="Liste_lipo_26"/>
</dbReference>
<comment type="caution">
    <text evidence="2">The sequence shown here is derived from an EMBL/GenBank/DDBJ whole genome shotgun (WGS) entry which is preliminary data.</text>
</comment>
<feature type="domain" description="Cadherin" evidence="1">
    <location>
        <begin position="698"/>
        <end position="799"/>
    </location>
</feature>
<dbReference type="SUPFAM" id="SSF141571">
    <property type="entry name" value="Pentapeptide repeat-like"/>
    <property type="match status" value="1"/>
</dbReference>
<evidence type="ECO:0000313" key="2">
    <source>
        <dbReference type="EMBL" id="MEB3346814.1"/>
    </source>
</evidence>
<dbReference type="InterPro" id="IPR002126">
    <property type="entry name" value="Cadherin-like_dom"/>
</dbReference>
<organism evidence="2 3">
    <name type="scientific">Aquimarina gracilis</name>
    <dbReference type="NCBI Taxonomy" id="874422"/>
    <lineage>
        <taxon>Bacteria</taxon>
        <taxon>Pseudomonadati</taxon>
        <taxon>Bacteroidota</taxon>
        <taxon>Flavobacteriia</taxon>
        <taxon>Flavobacteriales</taxon>
        <taxon>Flavobacteriaceae</taxon>
        <taxon>Aquimarina</taxon>
    </lineage>
</organism>
<evidence type="ECO:0000259" key="1">
    <source>
        <dbReference type="PROSITE" id="PS50268"/>
    </source>
</evidence>
<dbReference type="InterPro" id="IPR005046">
    <property type="entry name" value="DUF285"/>
</dbReference>
<protein>
    <submittedName>
        <fullName evidence="2">BspA family leucine-rich repeat surface protein</fullName>
    </submittedName>
</protein>
<dbReference type="Pfam" id="PF03382">
    <property type="entry name" value="DUF285"/>
    <property type="match status" value="2"/>
</dbReference>
<dbReference type="NCBIfam" id="TIGR02167">
    <property type="entry name" value="Liste_lipo_26"/>
    <property type="match status" value="4"/>
</dbReference>
<dbReference type="Gene3D" id="2.60.40.60">
    <property type="entry name" value="Cadherins"/>
    <property type="match status" value="2"/>
</dbReference>
<reference evidence="2 3" key="1">
    <citation type="journal article" date="2013" name="Int. J. Syst. Evol. Microbiol.">
        <title>Aquimarina gracilis sp. nov., isolated from the gut microflora of a mussel, Mytilus coruscus, and emended description of Aquimarina spongiae.</title>
        <authorList>
            <person name="Park S.C."/>
            <person name="Choe H.N."/>
            <person name="Baik K.S."/>
            <person name="Seong C.N."/>
        </authorList>
    </citation>
    <scope>NUCLEOTIDE SEQUENCE [LARGE SCALE GENOMIC DNA]</scope>
    <source>
        <strain evidence="2 3">PSC32</strain>
    </source>
</reference>